<comment type="caution">
    <text evidence="1">The sequence shown here is derived from an EMBL/GenBank/DDBJ whole genome shotgun (WGS) entry which is preliminary data.</text>
</comment>
<evidence type="ECO:0000313" key="2">
    <source>
        <dbReference type="Proteomes" id="UP000824093"/>
    </source>
</evidence>
<organism evidence="1 2">
    <name type="scientific">Candidatus Merdicola faecigallinarum</name>
    <dbReference type="NCBI Taxonomy" id="2840862"/>
    <lineage>
        <taxon>Bacteria</taxon>
        <taxon>Bacillati</taxon>
        <taxon>Bacillota</taxon>
        <taxon>Clostridia</taxon>
        <taxon>Candidatus Merdicola</taxon>
    </lineage>
</organism>
<protein>
    <submittedName>
        <fullName evidence="1">Uncharacterized protein</fullName>
    </submittedName>
</protein>
<dbReference type="Proteomes" id="UP000824093">
    <property type="component" value="Unassembled WGS sequence"/>
</dbReference>
<gene>
    <name evidence="1" type="ORF">IAB70_02115</name>
</gene>
<dbReference type="EMBL" id="DVNH01000016">
    <property type="protein sequence ID" value="HIU51411.1"/>
    <property type="molecule type" value="Genomic_DNA"/>
</dbReference>
<accession>A0A9D1S911</accession>
<reference evidence="1" key="1">
    <citation type="submission" date="2020-10" db="EMBL/GenBank/DDBJ databases">
        <authorList>
            <person name="Gilroy R."/>
        </authorList>
    </citation>
    <scope>NUCLEOTIDE SEQUENCE</scope>
    <source>
        <strain evidence="1">CHK195-15760</strain>
    </source>
</reference>
<reference evidence="1" key="2">
    <citation type="journal article" date="2021" name="PeerJ">
        <title>Extensive microbial diversity within the chicken gut microbiome revealed by metagenomics and culture.</title>
        <authorList>
            <person name="Gilroy R."/>
            <person name="Ravi A."/>
            <person name="Getino M."/>
            <person name="Pursley I."/>
            <person name="Horton D.L."/>
            <person name="Alikhan N.F."/>
            <person name="Baker D."/>
            <person name="Gharbi K."/>
            <person name="Hall N."/>
            <person name="Watson M."/>
            <person name="Adriaenssens E.M."/>
            <person name="Foster-Nyarko E."/>
            <person name="Jarju S."/>
            <person name="Secka A."/>
            <person name="Antonio M."/>
            <person name="Oren A."/>
            <person name="Chaudhuri R.R."/>
            <person name="La Ragione R."/>
            <person name="Hildebrand F."/>
            <person name="Pallen M.J."/>
        </authorList>
    </citation>
    <scope>NUCLEOTIDE SEQUENCE</scope>
    <source>
        <strain evidence="1">CHK195-15760</strain>
    </source>
</reference>
<evidence type="ECO:0000313" key="1">
    <source>
        <dbReference type="EMBL" id="HIU51411.1"/>
    </source>
</evidence>
<dbReference type="AlphaFoldDB" id="A0A9D1S911"/>
<name>A0A9D1S911_9FIRM</name>
<sequence>MTDNNNISKIISDLGSNYRSKDKEVLNEILEEVSSIASDISNRPKDDEKLFPYIKKAVKAEYLARGTEGLTSRNEGSMSSSFEDIIDKLRNNIIKSGLRRIK</sequence>
<proteinExistence type="predicted"/>